<evidence type="ECO:0000256" key="2">
    <source>
        <dbReference type="ARBA" id="ARBA00022801"/>
    </source>
</evidence>
<dbReference type="NCBIfam" id="TIGR00370">
    <property type="entry name" value="5-oxoprolinase subunit PxpB"/>
    <property type="match status" value="1"/>
</dbReference>
<accession>A0AAW6QAV7</accession>
<dbReference type="EMBL" id="JARQTW010000008">
    <property type="protein sequence ID" value="MDG2949871.1"/>
    <property type="molecule type" value="Genomic_DNA"/>
</dbReference>
<dbReference type="AlphaFoldDB" id="A0AAW6QAV7"/>
<dbReference type="Gene3D" id="2.40.100.10">
    <property type="entry name" value="Cyclophilin-like"/>
    <property type="match status" value="1"/>
</dbReference>
<name>A0AAW6QAV7_9PAST</name>
<dbReference type="InterPro" id="IPR010016">
    <property type="entry name" value="PxpB"/>
</dbReference>
<proteinExistence type="predicted"/>
<dbReference type="RefSeq" id="WP_317477000.1">
    <property type="nucleotide sequence ID" value="NZ_JARQTW010000008.1"/>
</dbReference>
<keyword evidence="3" id="KW-0067">ATP-binding</keyword>
<keyword evidence="2 5" id="KW-0378">Hydrolase</keyword>
<dbReference type="InterPro" id="IPR029000">
    <property type="entry name" value="Cyclophilin-like_dom_sf"/>
</dbReference>
<evidence type="ECO:0000256" key="1">
    <source>
        <dbReference type="ARBA" id="ARBA00022741"/>
    </source>
</evidence>
<organism evidence="5 6">
    <name type="scientific">Exercitatus varius</name>
    <dbReference type="NCBI Taxonomy" id="67857"/>
    <lineage>
        <taxon>Bacteria</taxon>
        <taxon>Pseudomonadati</taxon>
        <taxon>Pseudomonadota</taxon>
        <taxon>Gammaproteobacteria</taxon>
        <taxon>Pasteurellales</taxon>
        <taxon>Pasteurellaceae</taxon>
        <taxon>Exercitatus</taxon>
    </lineage>
</organism>
<dbReference type="SUPFAM" id="SSF160467">
    <property type="entry name" value="PH0987 N-terminal domain-like"/>
    <property type="match status" value="1"/>
</dbReference>
<evidence type="ECO:0000313" key="6">
    <source>
        <dbReference type="Proteomes" id="UP001214976"/>
    </source>
</evidence>
<feature type="domain" description="Carboxyltransferase" evidence="4">
    <location>
        <begin position="2"/>
        <end position="199"/>
    </location>
</feature>
<evidence type="ECO:0000256" key="3">
    <source>
        <dbReference type="ARBA" id="ARBA00022840"/>
    </source>
</evidence>
<dbReference type="GO" id="GO:0005524">
    <property type="term" value="F:ATP binding"/>
    <property type="evidence" value="ECO:0007669"/>
    <property type="project" value="UniProtKB-KW"/>
</dbReference>
<dbReference type="PANTHER" id="PTHR34698">
    <property type="entry name" value="5-OXOPROLINASE SUBUNIT B"/>
    <property type="match status" value="1"/>
</dbReference>
<dbReference type="GO" id="GO:0017168">
    <property type="term" value="F:5-oxoprolinase (ATP-hydrolyzing) activity"/>
    <property type="evidence" value="ECO:0007669"/>
    <property type="project" value="UniProtKB-EC"/>
</dbReference>
<evidence type="ECO:0000313" key="5">
    <source>
        <dbReference type="EMBL" id="MDG2949871.1"/>
    </source>
</evidence>
<evidence type="ECO:0000259" key="4">
    <source>
        <dbReference type="SMART" id="SM00796"/>
    </source>
</evidence>
<dbReference type="SUPFAM" id="SSF50891">
    <property type="entry name" value="Cyclophilin-like"/>
    <property type="match status" value="1"/>
</dbReference>
<sequence length="214" mass="23851">MLEIIPTSESAVVCRLPPPASLENQQRFWAFATHLREYSRIREVVVGMNNVTVFVHYPVDFARLAADLKKTWQKTTALDYQSRLVEIPVRYGGQWGEDLTEVAAFHHTTPENIVALHTQPVYTVFMIGFQAGFPYLGGLPESLHTPRRAEPRTLVPAGSVGIGGSQTGIYPFASPGGWRLIGHTSVPLFDKNQLPPTLLKTGDRVRFIAEKIDL</sequence>
<dbReference type="InterPro" id="IPR003833">
    <property type="entry name" value="CT_C_D"/>
</dbReference>
<dbReference type="SMART" id="SM00796">
    <property type="entry name" value="AHS1"/>
    <property type="match status" value="1"/>
</dbReference>
<gene>
    <name evidence="5" type="primary">pxpB</name>
    <name evidence="5" type="ORF">P7M15_04960</name>
</gene>
<comment type="caution">
    <text evidence="5">The sequence shown here is derived from an EMBL/GenBank/DDBJ whole genome shotgun (WGS) entry which is preliminary data.</text>
</comment>
<keyword evidence="1" id="KW-0547">Nucleotide-binding</keyword>
<dbReference type="Proteomes" id="UP001214976">
    <property type="component" value="Unassembled WGS sequence"/>
</dbReference>
<dbReference type="PANTHER" id="PTHR34698:SF2">
    <property type="entry name" value="5-OXOPROLINASE SUBUNIT B"/>
    <property type="match status" value="1"/>
</dbReference>
<dbReference type="EC" id="3.5.2.9" evidence="5"/>
<reference evidence="5" key="1">
    <citation type="submission" date="2023-03" db="EMBL/GenBank/DDBJ databases">
        <title>Classification of Bisgaard taxon 6 and taxon 10 as Exercitatus varius gen. nov., spec. nov.</title>
        <authorList>
            <person name="Christensen H."/>
        </authorList>
    </citation>
    <scope>NUCLEOTIDE SEQUENCE</scope>
    <source>
        <strain evidence="5">86116</strain>
    </source>
</reference>
<protein>
    <submittedName>
        <fullName evidence="5">5-oxoprolinase subunit PxpB</fullName>
        <ecNumber evidence="5">3.5.2.9</ecNumber>
    </submittedName>
</protein>
<dbReference type="Pfam" id="PF02682">
    <property type="entry name" value="CT_C_D"/>
    <property type="match status" value="1"/>
</dbReference>